<name>A0AA89BZF4_PINIB</name>
<dbReference type="SMART" id="SM00609">
    <property type="entry name" value="VIT"/>
    <property type="match status" value="1"/>
</dbReference>
<feature type="domain" description="VWFA" evidence="2">
    <location>
        <begin position="379"/>
        <end position="547"/>
    </location>
</feature>
<organism evidence="4 5">
    <name type="scientific">Pinctada imbricata</name>
    <name type="common">Atlantic pearl-oyster</name>
    <name type="synonym">Pinctada martensii</name>
    <dbReference type="NCBI Taxonomy" id="66713"/>
    <lineage>
        <taxon>Eukaryota</taxon>
        <taxon>Metazoa</taxon>
        <taxon>Spiralia</taxon>
        <taxon>Lophotrochozoa</taxon>
        <taxon>Mollusca</taxon>
        <taxon>Bivalvia</taxon>
        <taxon>Autobranchia</taxon>
        <taxon>Pteriomorphia</taxon>
        <taxon>Pterioida</taxon>
        <taxon>Pterioidea</taxon>
        <taxon>Pteriidae</taxon>
        <taxon>Pinctada</taxon>
    </lineage>
</organism>
<feature type="compositionally biased region" description="Basic and acidic residues" evidence="1">
    <location>
        <begin position="202"/>
        <end position="245"/>
    </location>
</feature>
<feature type="region of interest" description="Disordered" evidence="1">
    <location>
        <begin position="191"/>
        <end position="272"/>
    </location>
</feature>
<dbReference type="PANTHER" id="PTHR45737">
    <property type="entry name" value="VON WILLEBRAND FACTOR A DOMAIN-CONTAINING PROTEIN 5A"/>
    <property type="match status" value="1"/>
</dbReference>
<proteinExistence type="predicted"/>
<dbReference type="InterPro" id="IPR013694">
    <property type="entry name" value="VIT"/>
</dbReference>
<sequence>MNKQLHYSGIHGNKVSGDGLFHGPNSAINRMTSLPWQPEVTLAKKCHFHVPLKEIRTEVSIKGFIANVESKLEYFNKETTPIETEFVFPLDSKTAVYKFEAEINGRHIVAECQEKSQAYETYQDAVHSGHSAMLLSEEENAGDVFKLRLGNLDALSKAVLTFSYIVELDVEVHGTVRFTLPTVLCPRYTPAPELIDGSDQNRPVDGDGNQDRPVDGDGDQNRPIDGDGDQNRTVDGDGNQDKPVDGDGNQNRPTEVEPQEKKTPVLDSPDVITEYGSGQFKMSFSASVSGGYKINKITSKNDDFSVSLEGNKTDAKVSLKESFKHDHDLSFDIQYEDFDKPEIVLEKGIPDKGDFMKSDVLMLNFLPSWSADTEDMKCEFIFVIDRSGSMGGHRIQKAKEALLLMLKSLPMDCYFNIVSFGSDYSTLFQGSQKYSKKTQKEALSLQEEMYADMGGTEILKPLQNIYNTKLIKGYSRQIFLLTDGSVSNTQAVIKLIKDNAASTRVFTFGIGDGCSTELIRQGASVSQGAATFVKDTERLQTKVLSVLKKSTMNSISDLSVKFDLPSKVQHTMVPTDLPCLFKGEKLLLYTVLNGDTKARYDSSLTLSAVCGDQKISHKVSFDLSKVESSSGSAPLHRLAAKAQLELMELNIPEYIDTHPSMVTMSKATNIVCRYTAFVGVDKDSKVSIKSPTSDYYHDRDYDLDLCRRGKSAHLCSAGLMSYDLSSQQLCPAKMYKKKRGFGGFKFPSPFTSVMNFFRSSAPRESVESAVLSANRTAVEESKSASNPRGFSLRKKHMHRSRHVESLGVCMDSAPCDIQASLEECSLDEEDDDDIASRLQELQGLDTPNKSTEKKSKQEDRMIDLVTKQTFEGFWELDEGLASILGKTVKELHDKCPVKDMRIWATLLALAHLQMKYNKRKPEWQMIEEKATLWLFAQDLQGKKEEDLITEAKKVLS</sequence>
<dbReference type="PROSITE" id="PS50234">
    <property type="entry name" value="VWFA"/>
    <property type="match status" value="1"/>
</dbReference>
<dbReference type="Pfam" id="PF08487">
    <property type="entry name" value="VIT"/>
    <property type="match status" value="1"/>
</dbReference>
<accession>A0AA89BZF4</accession>
<dbReference type="SUPFAM" id="SSF53300">
    <property type="entry name" value="vWA-like"/>
    <property type="match status" value="1"/>
</dbReference>
<evidence type="ECO:0000259" key="2">
    <source>
        <dbReference type="PROSITE" id="PS50234"/>
    </source>
</evidence>
<evidence type="ECO:0000313" key="5">
    <source>
        <dbReference type="Proteomes" id="UP001186944"/>
    </source>
</evidence>
<dbReference type="Gene3D" id="3.40.50.410">
    <property type="entry name" value="von Willebrand factor, type A domain"/>
    <property type="match status" value="1"/>
</dbReference>
<comment type="caution">
    <text evidence="4">The sequence shown here is derived from an EMBL/GenBank/DDBJ whole genome shotgun (WGS) entry which is preliminary data.</text>
</comment>
<evidence type="ECO:0000313" key="4">
    <source>
        <dbReference type="EMBL" id="KAK3088349.1"/>
    </source>
</evidence>
<dbReference type="Proteomes" id="UP001186944">
    <property type="component" value="Unassembled WGS sequence"/>
</dbReference>
<dbReference type="Pfam" id="PF13768">
    <property type="entry name" value="VWA_3"/>
    <property type="match status" value="1"/>
</dbReference>
<dbReference type="EMBL" id="VSWD01000011">
    <property type="protein sequence ID" value="KAK3088349.1"/>
    <property type="molecule type" value="Genomic_DNA"/>
</dbReference>
<feature type="domain" description="VIT" evidence="3">
    <location>
        <begin position="36"/>
        <end position="166"/>
    </location>
</feature>
<dbReference type="SMART" id="SM00327">
    <property type="entry name" value="VWA"/>
    <property type="match status" value="1"/>
</dbReference>
<protein>
    <recommendedName>
        <fullName evidence="6">von Willebrand factor A domain-containing protein 5A-like</fullName>
    </recommendedName>
</protein>
<reference evidence="4" key="1">
    <citation type="submission" date="2019-08" db="EMBL/GenBank/DDBJ databases">
        <title>The improved chromosome-level genome for the pearl oyster Pinctada fucata martensii using PacBio sequencing and Hi-C.</title>
        <authorList>
            <person name="Zheng Z."/>
        </authorList>
    </citation>
    <scope>NUCLEOTIDE SEQUENCE</scope>
    <source>
        <strain evidence="4">ZZ-2019</strain>
        <tissue evidence="4">Adductor muscle</tissue>
    </source>
</reference>
<evidence type="ECO:0000259" key="3">
    <source>
        <dbReference type="PROSITE" id="PS51468"/>
    </source>
</evidence>
<dbReference type="PANTHER" id="PTHR45737:SF6">
    <property type="entry name" value="VON WILLEBRAND FACTOR A DOMAIN-CONTAINING PROTEIN 5A"/>
    <property type="match status" value="1"/>
</dbReference>
<evidence type="ECO:0000256" key="1">
    <source>
        <dbReference type="SAM" id="MobiDB-lite"/>
    </source>
</evidence>
<keyword evidence="5" id="KW-1185">Reference proteome</keyword>
<feature type="compositionally biased region" description="Basic and acidic residues" evidence="1">
    <location>
        <begin position="254"/>
        <end position="264"/>
    </location>
</feature>
<dbReference type="InterPro" id="IPR002035">
    <property type="entry name" value="VWF_A"/>
</dbReference>
<dbReference type="PROSITE" id="PS51468">
    <property type="entry name" value="VIT"/>
    <property type="match status" value="1"/>
</dbReference>
<dbReference type="AlphaFoldDB" id="A0AA89BZF4"/>
<evidence type="ECO:0008006" key="6">
    <source>
        <dbReference type="Google" id="ProtNLM"/>
    </source>
</evidence>
<gene>
    <name evidence="4" type="ORF">FSP39_017958</name>
</gene>
<dbReference type="InterPro" id="IPR036465">
    <property type="entry name" value="vWFA_dom_sf"/>
</dbReference>